<name>C7ZBN3_FUSV7</name>
<dbReference type="InParanoid" id="C7ZBN3"/>
<dbReference type="Proteomes" id="UP000005206">
    <property type="component" value="Chromosome 14"/>
</dbReference>
<evidence type="ECO:0000313" key="2">
    <source>
        <dbReference type="EMBL" id="EEU38594.1"/>
    </source>
</evidence>
<evidence type="ECO:0000313" key="3">
    <source>
        <dbReference type="Proteomes" id="UP000005206"/>
    </source>
</evidence>
<dbReference type="OrthoDB" id="5068066at2759"/>
<reference evidence="2 3" key="1">
    <citation type="journal article" date="2009" name="PLoS Genet.">
        <title>The genome of Nectria haematococca: contribution of supernumerary chromosomes to gene expansion.</title>
        <authorList>
            <person name="Coleman J.J."/>
            <person name="Rounsley S.D."/>
            <person name="Rodriguez-Carres M."/>
            <person name="Kuo A."/>
            <person name="Wasmann C.C."/>
            <person name="Grimwood J."/>
            <person name="Schmutz J."/>
            <person name="Taga M."/>
            <person name="White G.J."/>
            <person name="Zhou S."/>
            <person name="Schwartz D.C."/>
            <person name="Freitag M."/>
            <person name="Ma L.J."/>
            <person name="Danchin E.G."/>
            <person name="Henrissat B."/>
            <person name="Coutinho P.M."/>
            <person name="Nelson D.R."/>
            <person name="Straney D."/>
            <person name="Napoli C.A."/>
            <person name="Barker B.M."/>
            <person name="Gribskov M."/>
            <person name="Rep M."/>
            <person name="Kroken S."/>
            <person name="Molnar I."/>
            <person name="Rensing C."/>
            <person name="Kennell J.C."/>
            <person name="Zamora J."/>
            <person name="Farman M.L."/>
            <person name="Selker E.U."/>
            <person name="Salamov A."/>
            <person name="Shapiro H."/>
            <person name="Pangilinan J."/>
            <person name="Lindquist E."/>
            <person name="Lamers C."/>
            <person name="Grigoriev I.V."/>
            <person name="Geiser D.M."/>
            <person name="Covert S.F."/>
            <person name="Temporini E."/>
            <person name="Vanetten H.D."/>
        </authorList>
    </citation>
    <scope>NUCLEOTIDE SEQUENCE [LARGE SCALE GENOMIC DNA]</scope>
    <source>
        <strain evidence="3">ATCC MYA-4622 / CBS 123669 / FGSC 9596 / NRRL 45880 / 77-13-4</strain>
    </source>
</reference>
<dbReference type="VEuPathDB" id="FungiDB:NECHADRAFT_88472"/>
<dbReference type="GeneID" id="9670630"/>
<gene>
    <name evidence="2" type="ORF">NECHADRAFT_88472</name>
</gene>
<sequence>MTSFLEGAIWRGSELVVGASRRFKYHKDDLLRYLTKTAIDCPLKLWNYQFGSRLISVNIIISQHCHLGRKYNPQTLDVVGSSETTSRLAIANAQPILLAEYFWAAYLNVKFIPYGNYSRYLDKLDMYPPMIAMPCHDHNPSLRRGASLQPNNDTARNSNTGSIYISLKSHIDDLLDVFKNERHTSIIDEHVSQALPNDELQQPLLEPIFAPPTGRSAFSQTFLLPPVRTIKQSFRASICSAKRVGHQLSDSRSGQMRRQTTLPNSYGENSRSNSNIEVKVESRAKPCSDVGDPFLLGTSPQHLNVENTSLENTLHNYVAARSIRKAHDTWGEEKTVGDVPLGTDGVEKSYFDTSSETETVETRRLSSGQRISKIKNSTIRWLRDAFSLDEDEKAFFASRRIASVDELFIQRATPMFIDGRRIRPVHST</sequence>
<feature type="compositionally biased region" description="Polar residues" evidence="1">
    <location>
        <begin position="248"/>
        <end position="274"/>
    </location>
</feature>
<organism evidence="2 3">
    <name type="scientific">Fusarium vanettenii (strain ATCC MYA-4622 / CBS 123669 / FGSC 9596 / NRRL 45880 / 77-13-4)</name>
    <name type="common">Fusarium solani subsp. pisi</name>
    <dbReference type="NCBI Taxonomy" id="660122"/>
    <lineage>
        <taxon>Eukaryota</taxon>
        <taxon>Fungi</taxon>
        <taxon>Dikarya</taxon>
        <taxon>Ascomycota</taxon>
        <taxon>Pezizomycotina</taxon>
        <taxon>Sordariomycetes</taxon>
        <taxon>Hypocreomycetidae</taxon>
        <taxon>Hypocreales</taxon>
        <taxon>Nectriaceae</taxon>
        <taxon>Fusarium</taxon>
        <taxon>Fusarium solani species complex</taxon>
        <taxon>Fusarium vanettenii</taxon>
    </lineage>
</organism>
<keyword evidence="3" id="KW-1185">Reference proteome</keyword>
<evidence type="ECO:0000256" key="1">
    <source>
        <dbReference type="SAM" id="MobiDB-lite"/>
    </source>
</evidence>
<dbReference type="KEGG" id="nhe:NECHADRAFT_88472"/>
<feature type="region of interest" description="Disordered" evidence="1">
    <location>
        <begin position="247"/>
        <end position="274"/>
    </location>
</feature>
<dbReference type="EMBL" id="GG698915">
    <property type="protein sequence ID" value="EEU38594.1"/>
    <property type="molecule type" value="Genomic_DNA"/>
</dbReference>
<protein>
    <submittedName>
        <fullName evidence="2">Uncharacterized protein</fullName>
    </submittedName>
</protein>
<dbReference type="HOGENOM" id="CLU_641061_0_0_1"/>
<accession>C7ZBN3</accession>
<proteinExistence type="predicted"/>
<dbReference type="AlphaFoldDB" id="C7ZBN3"/>
<dbReference type="RefSeq" id="XP_003044307.1">
    <property type="nucleotide sequence ID" value="XM_003044261.1"/>
</dbReference>